<sequence length="92" mass="10345">MTMFAEQKIRIEVLQSQCKLYQPGDCITIDGPMIDFDRTDRVCVTALHAIYPFIFAMRKGVSPEAMGFDGKVTVQCPDYCAPVIFTVSPFTE</sequence>
<evidence type="ECO:0000313" key="1">
    <source>
        <dbReference type="EMBL" id="TEB06082.1"/>
    </source>
</evidence>
<dbReference type="InterPro" id="IPR023811">
    <property type="entry name" value="CHP04076"/>
</dbReference>
<dbReference type="NCBIfam" id="TIGR04076">
    <property type="entry name" value="TIGR04076 family protein"/>
    <property type="match status" value="1"/>
</dbReference>
<gene>
    <name evidence="1" type="ORF">Psch_03124</name>
</gene>
<dbReference type="EMBL" id="QFGA01000002">
    <property type="protein sequence ID" value="TEB06082.1"/>
    <property type="molecule type" value="Genomic_DNA"/>
</dbReference>
<evidence type="ECO:0000313" key="2">
    <source>
        <dbReference type="Proteomes" id="UP000298324"/>
    </source>
</evidence>
<evidence type="ECO:0008006" key="3">
    <source>
        <dbReference type="Google" id="ProtNLM"/>
    </source>
</evidence>
<name>A0A4Y7RB80_9FIRM</name>
<reference evidence="1 2" key="1">
    <citation type="journal article" date="2018" name="Environ. Microbiol.">
        <title>Novel energy conservation strategies and behaviour of Pelotomaculum schinkii driving syntrophic propionate catabolism.</title>
        <authorList>
            <person name="Hidalgo-Ahumada C.A.P."/>
            <person name="Nobu M.K."/>
            <person name="Narihiro T."/>
            <person name="Tamaki H."/>
            <person name="Liu W.T."/>
            <person name="Kamagata Y."/>
            <person name="Stams A.J.M."/>
            <person name="Imachi H."/>
            <person name="Sousa D.Z."/>
        </authorList>
    </citation>
    <scope>NUCLEOTIDE SEQUENCE [LARGE SCALE GENOMIC DNA]</scope>
    <source>
        <strain evidence="1 2">HH</strain>
    </source>
</reference>
<dbReference type="Proteomes" id="UP000298324">
    <property type="component" value="Unassembled WGS sequence"/>
</dbReference>
<dbReference type="AlphaFoldDB" id="A0A4Y7RB80"/>
<protein>
    <recommendedName>
        <fullName evidence="3">TIGR04076 family protein</fullName>
    </recommendedName>
</protein>
<accession>A0A4Y7RB80</accession>
<dbReference type="RefSeq" id="WP_134220397.1">
    <property type="nucleotide sequence ID" value="NZ_QFGA01000002.1"/>
</dbReference>
<organism evidence="1 2">
    <name type="scientific">Pelotomaculum schinkii</name>
    <dbReference type="NCBI Taxonomy" id="78350"/>
    <lineage>
        <taxon>Bacteria</taxon>
        <taxon>Bacillati</taxon>
        <taxon>Bacillota</taxon>
        <taxon>Clostridia</taxon>
        <taxon>Eubacteriales</taxon>
        <taxon>Desulfotomaculaceae</taxon>
        <taxon>Pelotomaculum</taxon>
    </lineage>
</organism>
<keyword evidence="2" id="KW-1185">Reference proteome</keyword>
<comment type="caution">
    <text evidence="1">The sequence shown here is derived from an EMBL/GenBank/DDBJ whole genome shotgun (WGS) entry which is preliminary data.</text>
</comment>
<proteinExistence type="predicted"/>